<dbReference type="RefSeq" id="WP_270153463.1">
    <property type="nucleotide sequence ID" value="NZ_JAPNNL010000010.1"/>
</dbReference>
<dbReference type="InterPro" id="IPR017517">
    <property type="entry name" value="Maleyloyr_isom"/>
</dbReference>
<gene>
    <name evidence="2" type="ORF">OUY22_04570</name>
</gene>
<organism evidence="2 3">
    <name type="scientific">Nonomuraea corallina</name>
    <dbReference type="NCBI Taxonomy" id="2989783"/>
    <lineage>
        <taxon>Bacteria</taxon>
        <taxon>Bacillati</taxon>
        <taxon>Actinomycetota</taxon>
        <taxon>Actinomycetes</taxon>
        <taxon>Streptosporangiales</taxon>
        <taxon>Streptosporangiaceae</taxon>
        <taxon>Nonomuraea</taxon>
    </lineage>
</organism>
<dbReference type="NCBIfam" id="TIGR03083">
    <property type="entry name" value="maleylpyruvate isomerase family mycothiol-dependent enzyme"/>
    <property type="match status" value="1"/>
</dbReference>
<dbReference type="Pfam" id="PF11716">
    <property type="entry name" value="MDMPI_N"/>
    <property type="match status" value="1"/>
</dbReference>
<dbReference type="InterPro" id="IPR034660">
    <property type="entry name" value="DinB/YfiT-like"/>
</dbReference>
<dbReference type="InterPro" id="IPR017520">
    <property type="entry name" value="CHP03086"/>
</dbReference>
<sequence>MNEIAARYRVRADDFAAKVAAVRPYQWSNPSPCDEWSARDVVRHIVDMHGAMLSPLGRSLSAAPTVEEDPLAAFVSARADVEALLADPAIAASEVNTPAGRLTVEQHVDQVVSADLVPHGWDLARATGQDDTIDPTEIEAMWPALQQIPEKMRIPGAFGPGIVVFSPEVEVPDDAPLQHRVLGLLGRDPHWRPSDVEVSRRHEE</sequence>
<keyword evidence="3" id="KW-1185">Reference proteome</keyword>
<accession>A0ABT4S650</accession>
<dbReference type="NCBIfam" id="TIGR03086">
    <property type="entry name" value="TIGR03086 family metal-binding protein"/>
    <property type="match status" value="1"/>
</dbReference>
<comment type="caution">
    <text evidence="2">The sequence shown here is derived from an EMBL/GenBank/DDBJ whole genome shotgun (WGS) entry which is preliminary data.</text>
</comment>
<evidence type="ECO:0000259" key="1">
    <source>
        <dbReference type="Pfam" id="PF11716"/>
    </source>
</evidence>
<dbReference type="SUPFAM" id="SSF109854">
    <property type="entry name" value="DinB/YfiT-like putative metalloenzymes"/>
    <property type="match status" value="1"/>
</dbReference>
<feature type="domain" description="Mycothiol-dependent maleylpyruvate isomerase metal-binding" evidence="1">
    <location>
        <begin position="12"/>
        <end position="119"/>
    </location>
</feature>
<dbReference type="Gene3D" id="1.20.120.450">
    <property type="entry name" value="dinb family like domain"/>
    <property type="match status" value="1"/>
</dbReference>
<dbReference type="Proteomes" id="UP001144036">
    <property type="component" value="Unassembled WGS sequence"/>
</dbReference>
<proteinExistence type="predicted"/>
<name>A0ABT4S650_9ACTN</name>
<dbReference type="InterPro" id="IPR024344">
    <property type="entry name" value="MDMPI_metal-binding"/>
</dbReference>
<reference evidence="2" key="1">
    <citation type="submission" date="2022-11" db="EMBL/GenBank/DDBJ databases">
        <title>Nonomuraea corallina sp. nov., a new species of the genus Nonomuraea isolated from sea side sediment in Thai sea.</title>
        <authorList>
            <person name="Ngamcharungchit C."/>
            <person name="Matsumoto A."/>
            <person name="Suriyachadkun C."/>
            <person name="Panbangred W."/>
            <person name="Inahashi Y."/>
            <person name="Intra B."/>
        </authorList>
    </citation>
    <scope>NUCLEOTIDE SEQUENCE</scope>
    <source>
        <strain evidence="2">MCN248</strain>
    </source>
</reference>
<evidence type="ECO:0000313" key="3">
    <source>
        <dbReference type="Proteomes" id="UP001144036"/>
    </source>
</evidence>
<dbReference type="EMBL" id="JAPNNL010000010">
    <property type="protein sequence ID" value="MDA0632682.1"/>
    <property type="molecule type" value="Genomic_DNA"/>
</dbReference>
<protein>
    <submittedName>
        <fullName evidence="2">TIGR03086 family metal-binding protein</fullName>
    </submittedName>
</protein>
<evidence type="ECO:0000313" key="2">
    <source>
        <dbReference type="EMBL" id="MDA0632682.1"/>
    </source>
</evidence>